<evidence type="ECO:0000313" key="2">
    <source>
        <dbReference type="Proteomes" id="UP000237819"/>
    </source>
</evidence>
<name>A0A2S8GPY1_9BACT</name>
<comment type="caution">
    <text evidence="1">The sequence shown here is derived from an EMBL/GenBank/DDBJ whole genome shotgun (WGS) entry which is preliminary data.</text>
</comment>
<organism evidence="1 2">
    <name type="scientific">Blastopirellula marina</name>
    <dbReference type="NCBI Taxonomy" id="124"/>
    <lineage>
        <taxon>Bacteria</taxon>
        <taxon>Pseudomonadati</taxon>
        <taxon>Planctomycetota</taxon>
        <taxon>Planctomycetia</taxon>
        <taxon>Pirellulales</taxon>
        <taxon>Pirellulaceae</taxon>
        <taxon>Blastopirellula</taxon>
    </lineage>
</organism>
<gene>
    <name evidence="1" type="ORF">C5Y93_08455</name>
</gene>
<accession>A0A2S8GPY1</accession>
<dbReference type="AlphaFoldDB" id="A0A2S8GPY1"/>
<dbReference type="EMBL" id="PUHZ01000009">
    <property type="protein sequence ID" value="PQO46496.1"/>
    <property type="molecule type" value="Genomic_DNA"/>
</dbReference>
<sequence>MRKNLKTWPLVFGVLIAVGLGYQSLFSKAIEGGMNWIRHLDSSYGEPGYHIHAEYAWQDINGFPTSVYVFESNELDSDGKHSILILLKDIEYNDKDRFLVPGGYRLVSSSLMGKDGKYLELINQTTPSIQGLVCQYVDLDSGAVLRNAHRVKFSRYSPPQPRVPQF</sequence>
<proteinExistence type="predicted"/>
<protein>
    <submittedName>
        <fullName evidence="1">Uncharacterized protein</fullName>
    </submittedName>
</protein>
<evidence type="ECO:0000313" key="1">
    <source>
        <dbReference type="EMBL" id="PQO46496.1"/>
    </source>
</evidence>
<dbReference type="Proteomes" id="UP000237819">
    <property type="component" value="Unassembled WGS sequence"/>
</dbReference>
<reference evidence="1 2" key="1">
    <citation type="submission" date="2018-02" db="EMBL/GenBank/DDBJ databases">
        <title>Comparative genomes isolates from brazilian mangrove.</title>
        <authorList>
            <person name="Araujo J.E."/>
            <person name="Taketani R.G."/>
            <person name="Silva M.C.P."/>
            <person name="Loureco M.V."/>
            <person name="Andreote F.D."/>
        </authorList>
    </citation>
    <scope>NUCLEOTIDE SEQUENCE [LARGE SCALE GENOMIC DNA]</scope>
    <source>
        <strain evidence="1 2">Nap-Phe MGV</strain>
    </source>
</reference>